<organism evidence="2 3">
    <name type="scientific">Novosphingobium kalidii</name>
    <dbReference type="NCBI Taxonomy" id="3230299"/>
    <lineage>
        <taxon>Bacteria</taxon>
        <taxon>Pseudomonadati</taxon>
        <taxon>Pseudomonadota</taxon>
        <taxon>Alphaproteobacteria</taxon>
        <taxon>Sphingomonadales</taxon>
        <taxon>Sphingomonadaceae</taxon>
        <taxon>Novosphingobium</taxon>
    </lineage>
</organism>
<name>A0ABV2D255_9SPHN</name>
<comment type="caution">
    <text evidence="2">The sequence shown here is derived from an EMBL/GenBank/DDBJ whole genome shotgun (WGS) entry which is preliminary data.</text>
</comment>
<reference evidence="2 3" key="1">
    <citation type="submission" date="2024-07" db="EMBL/GenBank/DDBJ databases">
        <title>Novosphingobium kalidii RD2P27.</title>
        <authorList>
            <person name="Sun J.-Q."/>
        </authorList>
    </citation>
    <scope>NUCLEOTIDE SEQUENCE [LARGE SCALE GENOMIC DNA]</scope>
    <source>
        <strain evidence="2 3">RD2P27</strain>
    </source>
</reference>
<accession>A0ABV2D255</accession>
<keyword evidence="3" id="KW-1185">Reference proteome</keyword>
<keyword evidence="1" id="KW-0732">Signal</keyword>
<protein>
    <submittedName>
        <fullName evidence="2">Uncharacterized protein</fullName>
    </submittedName>
</protein>
<gene>
    <name evidence="2" type="ORF">ABVV53_10775</name>
</gene>
<dbReference type="RefSeq" id="WP_353984432.1">
    <property type="nucleotide sequence ID" value="NZ_JBEWLY010000016.1"/>
</dbReference>
<evidence type="ECO:0000313" key="3">
    <source>
        <dbReference type="Proteomes" id="UP001548713"/>
    </source>
</evidence>
<evidence type="ECO:0000313" key="2">
    <source>
        <dbReference type="EMBL" id="MET1755937.1"/>
    </source>
</evidence>
<sequence length="94" mass="10008">MKSSIVFAAFAAATAIPVAAAAESPPYKAESPVVVERAANGRATAVRADGKIYPVCTTERQDSCIQPRAAKLGWGDRPLKYWPGEKDFAARRGT</sequence>
<dbReference type="Proteomes" id="UP001548713">
    <property type="component" value="Unassembled WGS sequence"/>
</dbReference>
<proteinExistence type="predicted"/>
<feature type="signal peptide" evidence="1">
    <location>
        <begin position="1"/>
        <end position="21"/>
    </location>
</feature>
<dbReference type="EMBL" id="JBEWLY010000016">
    <property type="protein sequence ID" value="MET1755937.1"/>
    <property type="molecule type" value="Genomic_DNA"/>
</dbReference>
<evidence type="ECO:0000256" key="1">
    <source>
        <dbReference type="SAM" id="SignalP"/>
    </source>
</evidence>
<feature type="chain" id="PRO_5046239227" evidence="1">
    <location>
        <begin position="22"/>
        <end position="94"/>
    </location>
</feature>